<name>A0A3B0UVP4_9ZZZZ</name>
<feature type="transmembrane region" description="Helical" evidence="1">
    <location>
        <begin position="450"/>
        <end position="471"/>
    </location>
</feature>
<sequence length="475" mass="53629">MKFTISFLLVLLSLVVQGQDLSIQLGSSTIGQNQTYTISIVAKNGNIKSYDKFPDIKGFRKLGTSSSSQTNIVNGRVSSTHSIIMNYSASKKGTYTLPPFEINANGFLLKSPGTTITVKEAVQQHNNYSDPFDNFFGRRRSAPAEFVDIKEDAFFALSTDKKLVYVGEGFTTTLAFYVAEANRAPLQFYDLGRQLGEILKVVKPASCWEENFSIEQINGQRVTINGKNYTQYKVYQGAFYPLNNEDIVFPSVGLDMIKYKVAKNPSFFGQNRQESLKKFRTKTVVVKVKELPPHPFKDKVVVGNFKLREKIDKTELNTGESFNYDFNIYGEGNVAGVTAPIITESENLELYPPNTSQQINRSGNRVTGTKAFNYYGIPKEPGIYNLGDHFEWIFFNLRKDDYDTLKSNVVLTVTGESRKNESIISNDLGSFYDLIEVESNEFMYQNDWPILRIAMNVFILLIISISAFLIYKSKG</sequence>
<evidence type="ECO:0000313" key="2">
    <source>
        <dbReference type="EMBL" id="VAW29427.1"/>
    </source>
</evidence>
<reference evidence="2" key="1">
    <citation type="submission" date="2018-06" db="EMBL/GenBank/DDBJ databases">
        <authorList>
            <person name="Zhirakovskaya E."/>
        </authorList>
    </citation>
    <scope>NUCLEOTIDE SEQUENCE</scope>
</reference>
<proteinExistence type="predicted"/>
<dbReference type="AlphaFoldDB" id="A0A3B0UVP4"/>
<keyword evidence="1" id="KW-0472">Membrane</keyword>
<keyword evidence="1" id="KW-0812">Transmembrane</keyword>
<keyword evidence="1" id="KW-1133">Transmembrane helix</keyword>
<organism evidence="2">
    <name type="scientific">hydrothermal vent metagenome</name>
    <dbReference type="NCBI Taxonomy" id="652676"/>
    <lineage>
        <taxon>unclassified sequences</taxon>
        <taxon>metagenomes</taxon>
        <taxon>ecological metagenomes</taxon>
    </lineage>
</organism>
<gene>
    <name evidence="2" type="ORF">MNBD_BACTEROID06-1852</name>
</gene>
<dbReference type="PANTHER" id="PTHR40940">
    <property type="entry name" value="PROTEIN BATD-RELATED"/>
    <property type="match status" value="1"/>
</dbReference>
<dbReference type="EMBL" id="UOES01000568">
    <property type="protein sequence ID" value="VAW29427.1"/>
    <property type="molecule type" value="Genomic_DNA"/>
</dbReference>
<accession>A0A3B0UVP4</accession>
<dbReference type="InterPro" id="IPR025738">
    <property type="entry name" value="BatD"/>
</dbReference>
<dbReference type="PANTHER" id="PTHR40940:SF2">
    <property type="entry name" value="BATD"/>
    <property type="match status" value="1"/>
</dbReference>
<dbReference type="Pfam" id="PF13584">
    <property type="entry name" value="BatD"/>
    <property type="match status" value="2"/>
</dbReference>
<evidence type="ECO:0000256" key="1">
    <source>
        <dbReference type="SAM" id="Phobius"/>
    </source>
</evidence>
<protein>
    <submittedName>
        <fullName evidence="2">Aerotolerance protein BatD</fullName>
    </submittedName>
</protein>